<evidence type="ECO:0000256" key="1">
    <source>
        <dbReference type="SAM" id="SignalP"/>
    </source>
</evidence>
<sequence length="171" mass="18623">MMSPSKFLFFALLVSSAYASGLDFCTRAFNDCKFRFEGSSTLQTFSITGPADVAFTTQIVSKDPRMPIGVANSNGITPEILRNPNIVIPVTSIPNGHLTPTQFKPFTIKYRVGSGVGHEVFQGLVPKGECVRVYLTSYQVLASENPPVINNVNLSPMQAVRGKKCVVFRTA</sequence>
<dbReference type="Proteomes" id="UP000247409">
    <property type="component" value="Unassembled WGS sequence"/>
</dbReference>
<feature type="signal peptide" evidence="1">
    <location>
        <begin position="1"/>
        <end position="19"/>
    </location>
</feature>
<proteinExistence type="predicted"/>
<organism evidence="2 3">
    <name type="scientific">Gracilariopsis chorda</name>
    <dbReference type="NCBI Taxonomy" id="448386"/>
    <lineage>
        <taxon>Eukaryota</taxon>
        <taxon>Rhodophyta</taxon>
        <taxon>Florideophyceae</taxon>
        <taxon>Rhodymeniophycidae</taxon>
        <taxon>Gracilariales</taxon>
        <taxon>Gracilariaceae</taxon>
        <taxon>Gracilariopsis</taxon>
    </lineage>
</organism>
<comment type="caution">
    <text evidence="2">The sequence shown here is derived from an EMBL/GenBank/DDBJ whole genome shotgun (WGS) entry which is preliminary data.</text>
</comment>
<reference evidence="2 3" key="1">
    <citation type="journal article" date="2018" name="Mol. Biol. Evol.">
        <title>Analysis of the draft genome of the red seaweed Gracilariopsis chorda provides insights into genome size evolution in Rhodophyta.</title>
        <authorList>
            <person name="Lee J."/>
            <person name="Yang E.C."/>
            <person name="Graf L."/>
            <person name="Yang J.H."/>
            <person name="Qiu H."/>
            <person name="Zel Zion U."/>
            <person name="Chan C.X."/>
            <person name="Stephens T.G."/>
            <person name="Weber A.P.M."/>
            <person name="Boo G.H."/>
            <person name="Boo S.M."/>
            <person name="Kim K.M."/>
            <person name="Shin Y."/>
            <person name="Jung M."/>
            <person name="Lee S.J."/>
            <person name="Yim H.S."/>
            <person name="Lee J.H."/>
            <person name="Bhattacharya D."/>
            <person name="Yoon H.S."/>
        </authorList>
    </citation>
    <scope>NUCLEOTIDE SEQUENCE [LARGE SCALE GENOMIC DNA]</scope>
    <source>
        <strain evidence="2 3">SKKU-2015</strain>
        <tissue evidence="2">Whole body</tissue>
    </source>
</reference>
<feature type="chain" id="PRO_5016070367" evidence="1">
    <location>
        <begin position="20"/>
        <end position="171"/>
    </location>
</feature>
<evidence type="ECO:0000313" key="3">
    <source>
        <dbReference type="Proteomes" id="UP000247409"/>
    </source>
</evidence>
<name>A0A2V3IQ34_9FLOR</name>
<dbReference type="AlphaFoldDB" id="A0A2V3IQ34"/>
<accession>A0A2V3IQ34</accession>
<evidence type="ECO:0000313" key="2">
    <source>
        <dbReference type="EMBL" id="PXF44163.1"/>
    </source>
</evidence>
<protein>
    <submittedName>
        <fullName evidence="2">Uncharacterized protein</fullName>
    </submittedName>
</protein>
<dbReference type="EMBL" id="NBIV01000100">
    <property type="protein sequence ID" value="PXF44163.1"/>
    <property type="molecule type" value="Genomic_DNA"/>
</dbReference>
<keyword evidence="1" id="KW-0732">Signal</keyword>
<gene>
    <name evidence="2" type="ORF">BWQ96_06090</name>
</gene>
<keyword evidence="3" id="KW-1185">Reference proteome</keyword>